<evidence type="ECO:0000256" key="6">
    <source>
        <dbReference type="SAM" id="Phobius"/>
    </source>
</evidence>
<dbReference type="GO" id="GO:0004252">
    <property type="term" value="F:serine-type endopeptidase activity"/>
    <property type="evidence" value="ECO:0007669"/>
    <property type="project" value="InterPro"/>
</dbReference>
<dbReference type="Pfam" id="PF13180">
    <property type="entry name" value="PDZ_2"/>
    <property type="match status" value="1"/>
</dbReference>
<evidence type="ECO:0000313" key="8">
    <source>
        <dbReference type="EMBL" id="GGB42838.1"/>
    </source>
</evidence>
<protein>
    <submittedName>
        <fullName evidence="8">Serine protease YyxA</fullName>
    </submittedName>
</protein>
<dbReference type="GO" id="GO:0006508">
    <property type="term" value="P:proteolysis"/>
    <property type="evidence" value="ECO:0007669"/>
    <property type="project" value="UniProtKB-KW"/>
</dbReference>
<feature type="domain" description="PDZ" evidence="7">
    <location>
        <begin position="293"/>
        <end position="396"/>
    </location>
</feature>
<dbReference type="RefSeq" id="WP_088051667.1">
    <property type="nucleotide sequence ID" value="NZ_BMJD01000014.1"/>
</dbReference>
<evidence type="ECO:0000256" key="3">
    <source>
        <dbReference type="ARBA" id="ARBA00022801"/>
    </source>
</evidence>
<evidence type="ECO:0000256" key="2">
    <source>
        <dbReference type="ARBA" id="ARBA00022670"/>
    </source>
</evidence>
<keyword evidence="3" id="KW-0378">Hydrolase</keyword>
<reference evidence="8" key="2">
    <citation type="submission" date="2020-09" db="EMBL/GenBank/DDBJ databases">
        <authorList>
            <person name="Sun Q."/>
            <person name="Zhou Y."/>
        </authorList>
    </citation>
    <scope>NUCLEOTIDE SEQUENCE</scope>
    <source>
        <strain evidence="8">CGMCC 1.15454</strain>
    </source>
</reference>
<comment type="caution">
    <text evidence="8">The sequence shown here is derived from an EMBL/GenBank/DDBJ whole genome shotgun (WGS) entry which is preliminary data.</text>
</comment>
<dbReference type="InterPro" id="IPR001478">
    <property type="entry name" value="PDZ"/>
</dbReference>
<keyword evidence="6" id="KW-1133">Transmembrane helix</keyword>
<proteinExistence type="inferred from homology"/>
<dbReference type="InterPro" id="IPR051201">
    <property type="entry name" value="Chloro_Bact_Ser_Proteases"/>
</dbReference>
<dbReference type="InterPro" id="IPR036034">
    <property type="entry name" value="PDZ_sf"/>
</dbReference>
<keyword evidence="4" id="KW-0720">Serine protease</keyword>
<evidence type="ECO:0000256" key="4">
    <source>
        <dbReference type="ARBA" id="ARBA00022825"/>
    </source>
</evidence>
<feature type="region of interest" description="Disordered" evidence="5">
    <location>
        <begin position="54"/>
        <end position="74"/>
    </location>
</feature>
<dbReference type="InterPro" id="IPR001940">
    <property type="entry name" value="Peptidase_S1C"/>
</dbReference>
<name>A0A9W5X5W9_9BACI</name>
<keyword evidence="6" id="KW-0472">Membrane</keyword>
<dbReference type="CDD" id="cd06781">
    <property type="entry name" value="cpPDZ_BsHtra-like"/>
    <property type="match status" value="1"/>
</dbReference>
<reference evidence="8" key="1">
    <citation type="journal article" date="2014" name="Int. J. Syst. Evol. Microbiol.">
        <title>Complete genome sequence of Corynebacterium casei LMG S-19264T (=DSM 44701T), isolated from a smear-ripened cheese.</title>
        <authorList>
            <consortium name="US DOE Joint Genome Institute (JGI-PGF)"/>
            <person name="Walter F."/>
            <person name="Albersmeier A."/>
            <person name="Kalinowski J."/>
            <person name="Ruckert C."/>
        </authorList>
    </citation>
    <scope>NUCLEOTIDE SEQUENCE</scope>
    <source>
        <strain evidence="8">CGMCC 1.15454</strain>
    </source>
</reference>
<dbReference type="PANTHER" id="PTHR43343">
    <property type="entry name" value="PEPTIDASE S12"/>
    <property type="match status" value="1"/>
</dbReference>
<evidence type="ECO:0000256" key="1">
    <source>
        <dbReference type="ARBA" id="ARBA00010541"/>
    </source>
</evidence>
<dbReference type="Gene3D" id="2.40.10.10">
    <property type="entry name" value="Trypsin-like serine proteases"/>
    <property type="match status" value="2"/>
</dbReference>
<dbReference type="EMBL" id="BMJD01000014">
    <property type="protein sequence ID" value="GGB42838.1"/>
    <property type="molecule type" value="Genomic_DNA"/>
</dbReference>
<comment type="similarity">
    <text evidence="1">Belongs to the peptidase S1C family.</text>
</comment>
<evidence type="ECO:0000259" key="7">
    <source>
        <dbReference type="PROSITE" id="PS50106"/>
    </source>
</evidence>
<keyword evidence="9" id="KW-1185">Reference proteome</keyword>
<dbReference type="AlphaFoldDB" id="A0A9W5X5W9"/>
<dbReference type="SUPFAM" id="SSF50156">
    <property type="entry name" value="PDZ domain-like"/>
    <property type="match status" value="1"/>
</dbReference>
<dbReference type="InterPro" id="IPR009003">
    <property type="entry name" value="Peptidase_S1_PA"/>
</dbReference>
<evidence type="ECO:0000256" key="5">
    <source>
        <dbReference type="SAM" id="MobiDB-lite"/>
    </source>
</evidence>
<gene>
    <name evidence="8" type="primary">yyxA</name>
    <name evidence="8" type="ORF">GCM10011409_20510</name>
</gene>
<dbReference type="Gene3D" id="2.30.42.10">
    <property type="match status" value="1"/>
</dbReference>
<dbReference type="PANTHER" id="PTHR43343:SF3">
    <property type="entry name" value="PROTEASE DO-LIKE 8, CHLOROPLASTIC"/>
    <property type="match status" value="1"/>
</dbReference>
<evidence type="ECO:0000313" key="9">
    <source>
        <dbReference type="Proteomes" id="UP000621492"/>
    </source>
</evidence>
<keyword evidence="2 8" id="KW-0645">Protease</keyword>
<organism evidence="8 9">
    <name type="scientific">Lentibacillus populi</name>
    <dbReference type="NCBI Taxonomy" id="1827502"/>
    <lineage>
        <taxon>Bacteria</taxon>
        <taxon>Bacillati</taxon>
        <taxon>Bacillota</taxon>
        <taxon>Bacilli</taxon>
        <taxon>Bacillales</taxon>
        <taxon>Bacillaceae</taxon>
        <taxon>Lentibacillus</taxon>
    </lineage>
</organism>
<dbReference type="SMART" id="SM00228">
    <property type="entry name" value="PDZ"/>
    <property type="match status" value="1"/>
</dbReference>
<dbReference type="SUPFAM" id="SSF50494">
    <property type="entry name" value="Trypsin-like serine proteases"/>
    <property type="match status" value="1"/>
</dbReference>
<accession>A0A9W5X5W9</accession>
<dbReference type="Pfam" id="PF13365">
    <property type="entry name" value="Trypsin_2"/>
    <property type="match status" value="1"/>
</dbReference>
<sequence length="409" mass="44310">MGYYDNQNSPPGSNKKKRSWVPVLLGVIIGIAVVIVALPSLLKSDILPNAWTEEAEQSGNLPDNNGAQDNGTAENNYVNIDVSSQITDIVEKVSPAVVGVSNIQRQGNFWEQQAQESEAGTGSGVIYKKENGYAYVITNHHVVEGADALEVVLADDTHLKAELLGSDLFSDLAVLRMKEDKVDGVIEMGSSENVKVGEPAIAIGNPLGMRFSGSVTQGVISGKQRTIPQDFNQDGRADWQAEVLQTDAAINPGNSGGALINIEGQLIGINSMKINQTAVEGIGFAIPIDTASPIINELAEKGKVTRPYLGVEIYSLDEVPQTEWESTLNLPKEVEGGVYIWSIEPMSPADQAGLKRLDVITHLDGEEVLNMIDLRKILYHEKKIGDTVDITYYRDGKKQSTSIKLGEQR</sequence>
<feature type="transmembrane region" description="Helical" evidence="6">
    <location>
        <begin position="20"/>
        <end position="42"/>
    </location>
</feature>
<dbReference type="PRINTS" id="PR00834">
    <property type="entry name" value="PROTEASES2C"/>
</dbReference>
<dbReference type="InterPro" id="IPR043504">
    <property type="entry name" value="Peptidase_S1_PA_chymotrypsin"/>
</dbReference>
<feature type="compositionally biased region" description="Polar residues" evidence="5">
    <location>
        <begin position="57"/>
        <end position="74"/>
    </location>
</feature>
<dbReference type="Proteomes" id="UP000621492">
    <property type="component" value="Unassembled WGS sequence"/>
</dbReference>
<dbReference type="FunFam" id="2.40.10.10:FF:000001">
    <property type="entry name" value="Periplasmic serine protease DegS"/>
    <property type="match status" value="1"/>
</dbReference>
<keyword evidence="6" id="KW-0812">Transmembrane</keyword>
<dbReference type="PROSITE" id="PS50106">
    <property type="entry name" value="PDZ"/>
    <property type="match status" value="1"/>
</dbReference>